<proteinExistence type="predicted"/>
<evidence type="ECO:0000313" key="1">
    <source>
        <dbReference type="EMBL" id="ABG10206.1"/>
    </source>
</evidence>
<gene>
    <name evidence="1" type="ordered locus">Mmcs_4101</name>
</gene>
<name>A0A5Q5BP29_MYCSS</name>
<dbReference type="EMBL" id="CP000384">
    <property type="protein sequence ID" value="ABG10206.1"/>
    <property type="molecule type" value="Genomic_DNA"/>
</dbReference>
<reference evidence="1" key="1">
    <citation type="submission" date="2006-06" db="EMBL/GenBank/DDBJ databases">
        <title>Complete sequence of chromosome of Mycobacterium sp. MCS.</title>
        <authorList>
            <consortium name="US DOE Joint Genome Institute"/>
            <person name="Copeland A."/>
            <person name="Lucas S."/>
            <person name="Lapidus A."/>
            <person name="Barry K."/>
            <person name="Detter J.C."/>
            <person name="Glavina del Rio T."/>
            <person name="Hammon N."/>
            <person name="Israni S."/>
            <person name="Dalin E."/>
            <person name="Tice H."/>
            <person name="Pitluck S."/>
            <person name="Martinez M."/>
            <person name="Schmutz J."/>
            <person name="Larimer F."/>
            <person name="Land M."/>
            <person name="Hauser L."/>
            <person name="Kyrpides N."/>
            <person name="Kim E."/>
            <person name="Miller C.D."/>
            <person name="Hughes J.E."/>
            <person name="Anderson A.J."/>
            <person name="Sims R.C."/>
            <person name="Richardson P."/>
        </authorList>
    </citation>
    <scope>NUCLEOTIDE SEQUENCE [LARGE SCALE GENOMIC DNA]</scope>
    <source>
        <strain evidence="1">MCS</strain>
    </source>
</reference>
<dbReference type="KEGG" id="mmc:Mmcs_4101"/>
<sequence length="244" mass="26980">MARVPEITAILGGSRFTRLDVLERERERARRALSKLGAPVSSAEVDQLREALRQRKAELGHSGIEGALGRDVRWSTRVARLTATASRGRRALSTIEMVASQGSANGFVDWFEKRTSADDEAAMLAAHPDHFLFRTDAEGRQEVWETNGGSPLAARFFIDYDDTSSLQTPVDREYPVQLAGVARLRDGLAIGGVRHQFRDEGEGFRALLTVEFPALTLPTILRGHRWHLAIEFSNWIEASAAGEG</sequence>
<organism evidence="1">
    <name type="scientific">Mycobacterium sp. (strain MCS)</name>
    <dbReference type="NCBI Taxonomy" id="164756"/>
    <lineage>
        <taxon>Bacteria</taxon>
        <taxon>Bacillati</taxon>
        <taxon>Actinomycetota</taxon>
        <taxon>Actinomycetes</taxon>
        <taxon>Mycobacteriales</taxon>
        <taxon>Mycobacteriaceae</taxon>
        <taxon>Mycobacterium</taxon>
    </lineage>
</organism>
<protein>
    <submittedName>
        <fullName evidence="1">Uncharacterized protein</fullName>
    </submittedName>
</protein>
<dbReference type="AlphaFoldDB" id="A0A5Q5BP29"/>
<accession>A0A5Q5BP29</accession>